<dbReference type="RefSeq" id="WP_371435691.1">
    <property type="nucleotide sequence ID" value="NZ_JBHSRS010000013.1"/>
</dbReference>
<dbReference type="PANTHER" id="PTHR33254:SF16">
    <property type="entry name" value="BLR3842 PROTEIN"/>
    <property type="match status" value="1"/>
</dbReference>
<accession>A0ABW1TSZ6</accession>
<dbReference type="Pfam" id="PF03737">
    <property type="entry name" value="RraA-like"/>
    <property type="match status" value="1"/>
</dbReference>
<dbReference type="SUPFAM" id="SSF89562">
    <property type="entry name" value="RraA-like"/>
    <property type="match status" value="1"/>
</dbReference>
<comment type="caution">
    <text evidence="1">The sequence shown here is derived from an EMBL/GenBank/DDBJ whole genome shotgun (WGS) entry which is preliminary data.</text>
</comment>
<name>A0ABW1TSZ6_9BURK</name>
<dbReference type="Gene3D" id="3.50.30.40">
    <property type="entry name" value="Ribonuclease E inhibitor RraA/RraA-like"/>
    <property type="match status" value="1"/>
</dbReference>
<proteinExistence type="predicted"/>
<evidence type="ECO:0000313" key="2">
    <source>
        <dbReference type="Proteomes" id="UP001596270"/>
    </source>
</evidence>
<dbReference type="InterPro" id="IPR036704">
    <property type="entry name" value="RraA/RraA-like_sf"/>
</dbReference>
<organism evidence="1 2">
    <name type="scientific">Polaromonas aquatica</name>
    <dbReference type="NCBI Taxonomy" id="332657"/>
    <lineage>
        <taxon>Bacteria</taxon>
        <taxon>Pseudomonadati</taxon>
        <taxon>Pseudomonadota</taxon>
        <taxon>Betaproteobacteria</taxon>
        <taxon>Burkholderiales</taxon>
        <taxon>Comamonadaceae</taxon>
        <taxon>Polaromonas</taxon>
    </lineage>
</organism>
<dbReference type="InterPro" id="IPR005493">
    <property type="entry name" value="RraA/RraA-like"/>
</dbReference>
<reference evidence="2" key="1">
    <citation type="journal article" date="2019" name="Int. J. Syst. Evol. Microbiol.">
        <title>The Global Catalogue of Microorganisms (GCM) 10K type strain sequencing project: providing services to taxonomists for standard genome sequencing and annotation.</title>
        <authorList>
            <consortium name="The Broad Institute Genomics Platform"/>
            <consortium name="The Broad Institute Genome Sequencing Center for Infectious Disease"/>
            <person name="Wu L."/>
            <person name="Ma J."/>
        </authorList>
    </citation>
    <scope>NUCLEOTIDE SEQUENCE [LARGE SCALE GENOMIC DNA]</scope>
    <source>
        <strain evidence="2">CCUG 39402</strain>
    </source>
</reference>
<sequence length="223" mass="23268">MSSISEQKSAALQRYAAYANVASATAHEAMGRRGALDSGIKPVRLGMRLLGRAFTCLCPVNDNLTLHAALKMAGPGDVLVCAADAFTEQGLFGDVMASCAIGRGIAGLLVDGGVRDTQTIAEVGFPVFSRSISIKGTIKDSMGSLNVPVSVGGVIVEPGDLVIGDDDGVVIVPQAEVESLAAKCKEREAKETRFREALLTGKTTWDMLNLDALLKSKGIASPF</sequence>
<dbReference type="PANTHER" id="PTHR33254">
    <property type="entry name" value="4-HYDROXY-4-METHYL-2-OXOGLUTARATE ALDOLASE 3-RELATED"/>
    <property type="match status" value="1"/>
</dbReference>
<gene>
    <name evidence="1" type="ORF">ACFQND_05710</name>
</gene>
<dbReference type="EMBL" id="JBHSRS010000013">
    <property type="protein sequence ID" value="MFC6280726.1"/>
    <property type="molecule type" value="Genomic_DNA"/>
</dbReference>
<keyword evidence="2" id="KW-1185">Reference proteome</keyword>
<evidence type="ECO:0000313" key="1">
    <source>
        <dbReference type="EMBL" id="MFC6280726.1"/>
    </source>
</evidence>
<protein>
    <submittedName>
        <fullName evidence="1">4-carboxy-4-hydroxy-2-oxoadipate aldolase/oxaloacetate decarboxylase</fullName>
    </submittedName>
</protein>
<dbReference type="CDD" id="cd16841">
    <property type="entry name" value="RraA_family"/>
    <property type="match status" value="1"/>
</dbReference>
<dbReference type="Proteomes" id="UP001596270">
    <property type="component" value="Unassembled WGS sequence"/>
</dbReference>
<dbReference type="NCBIfam" id="NF006731">
    <property type="entry name" value="PRK09262.1"/>
    <property type="match status" value="1"/>
</dbReference>